<dbReference type="InterPro" id="IPR013783">
    <property type="entry name" value="Ig-like_fold"/>
</dbReference>
<evidence type="ECO:0000313" key="4">
    <source>
        <dbReference type="EMBL" id="SES28693.1"/>
    </source>
</evidence>
<proteinExistence type="predicted"/>
<accession>A0A1H9W5F1</accession>
<organism evidence="4 5">
    <name type="scientific">Pedococcus cremeus</name>
    <dbReference type="NCBI Taxonomy" id="587636"/>
    <lineage>
        <taxon>Bacteria</taxon>
        <taxon>Bacillati</taxon>
        <taxon>Actinomycetota</taxon>
        <taxon>Actinomycetes</taxon>
        <taxon>Micrococcales</taxon>
        <taxon>Intrasporangiaceae</taxon>
        <taxon>Pedococcus</taxon>
    </lineage>
</organism>
<feature type="transmembrane region" description="Helical" evidence="2">
    <location>
        <begin position="701"/>
        <end position="719"/>
    </location>
</feature>
<keyword evidence="2" id="KW-0472">Membrane</keyword>
<feature type="region of interest" description="Disordered" evidence="1">
    <location>
        <begin position="497"/>
        <end position="525"/>
    </location>
</feature>
<evidence type="ECO:0000256" key="2">
    <source>
        <dbReference type="SAM" id="Phobius"/>
    </source>
</evidence>
<dbReference type="EMBL" id="FOHB01000004">
    <property type="protein sequence ID" value="SES28693.1"/>
    <property type="molecule type" value="Genomic_DNA"/>
</dbReference>
<dbReference type="GO" id="GO:0005975">
    <property type="term" value="P:carbohydrate metabolic process"/>
    <property type="evidence" value="ECO:0007669"/>
    <property type="project" value="UniProtKB-ARBA"/>
</dbReference>
<dbReference type="RefSeq" id="WP_091759035.1">
    <property type="nucleotide sequence ID" value="NZ_FOHB01000004.1"/>
</dbReference>
<dbReference type="STRING" id="587636.SAMN05216199_2772"/>
<keyword evidence="2" id="KW-1133">Transmembrane helix</keyword>
<keyword evidence="3" id="KW-0732">Signal</keyword>
<reference evidence="5" key="1">
    <citation type="submission" date="2016-10" db="EMBL/GenBank/DDBJ databases">
        <authorList>
            <person name="Varghese N."/>
            <person name="Submissions S."/>
        </authorList>
    </citation>
    <scope>NUCLEOTIDE SEQUENCE [LARGE SCALE GENOMIC DNA]</scope>
    <source>
        <strain evidence="5">CGMCC 1.6963</strain>
    </source>
</reference>
<dbReference type="AlphaFoldDB" id="A0A1H9W5F1"/>
<keyword evidence="2" id="KW-0812">Transmembrane</keyword>
<keyword evidence="5" id="KW-1185">Reference proteome</keyword>
<protein>
    <recommendedName>
        <fullName evidence="6">Glycoprotein</fullName>
    </recommendedName>
</protein>
<feature type="region of interest" description="Disordered" evidence="1">
    <location>
        <begin position="249"/>
        <end position="296"/>
    </location>
</feature>
<dbReference type="Pfam" id="PF19516">
    <property type="entry name" value="DUF6049"/>
    <property type="match status" value="1"/>
</dbReference>
<evidence type="ECO:0008006" key="6">
    <source>
        <dbReference type="Google" id="ProtNLM"/>
    </source>
</evidence>
<name>A0A1H9W5F1_9MICO</name>
<feature type="signal peptide" evidence="3">
    <location>
        <begin position="1"/>
        <end position="29"/>
    </location>
</feature>
<feature type="compositionally biased region" description="Low complexity" evidence="1">
    <location>
        <begin position="268"/>
        <end position="290"/>
    </location>
</feature>
<dbReference type="OrthoDB" id="5137271at2"/>
<evidence type="ECO:0000256" key="1">
    <source>
        <dbReference type="SAM" id="MobiDB-lite"/>
    </source>
</evidence>
<evidence type="ECO:0000256" key="3">
    <source>
        <dbReference type="SAM" id="SignalP"/>
    </source>
</evidence>
<feature type="chain" id="PRO_5011629092" description="Glycoprotein" evidence="3">
    <location>
        <begin position="30"/>
        <end position="742"/>
    </location>
</feature>
<sequence length="742" mass="77842">MRRLGVCRAVTVVTLLLPALGLASFPAQAAPASGTHSKAAPASTTGTAAYRAPQEPAADSRLQITLTSVSPTIATPGQAVTVQGTVTNPGSSAVSRPVARVVLGDQQLATREAVDRWAAGQGPAEGREVGRKGLGPSLAAGATASFSVSVKNAASLRTPTYGALPLSVEVGDASLRTFAGYQRQKQYQPLRLGWVVPLTLDPDPALFGAEGTARTAAWERVLGASSRLTRVLETTESAPVTWAIDPTLLPSLLPEGAPEPKPTGKSKTQNNPTPSTQTQGDQTQGGQSTGEAAVRSAVEKRIRAAAPAHSPWVLPDTDADIAAAADAETSSSLMSELVSRSATVARAIDGRADVAWPVDGRYTPAREEALRRLYREPRLGAQLAAQSNLPLDANTQDAHRRSADGLPVLGYDDELSNLFAGTSNPTGAAADLQHFIADTVALLDERPGTSSRSVLVVAPRSFDPDPTAAAAFLSGVSNIPWLAPVSTRTLLNEAKQAVPMPQEVGTRPTPTEAPSASATDPYAGAEPLLTPRRIASLEQSLRTVRGVGLIRDDGDLFTRTWGRAAEQLASTRWRSAPAGWNRLNAGVVSATRDTTTAIKVSRRNINFIADTGRLQITVENENDVAVENVKLTLEPANPRLRIDNQPPVMRIGANSRATAVVSVTTLAAGTVPIRTTLTTPDGTVIGQGADVLVQVTPTGDWVYWTLGGIAGIILLLGIWRSVRRKPAPRNAAEPVPTPERTA</sequence>
<evidence type="ECO:0000313" key="5">
    <source>
        <dbReference type="Proteomes" id="UP000199019"/>
    </source>
</evidence>
<dbReference type="Gene3D" id="2.60.40.10">
    <property type="entry name" value="Immunoglobulins"/>
    <property type="match status" value="1"/>
</dbReference>
<feature type="region of interest" description="Disordered" evidence="1">
    <location>
        <begin position="30"/>
        <end position="57"/>
    </location>
</feature>
<dbReference type="Proteomes" id="UP000199019">
    <property type="component" value="Unassembled WGS sequence"/>
</dbReference>
<dbReference type="InterPro" id="IPR046112">
    <property type="entry name" value="DUF6049"/>
</dbReference>
<gene>
    <name evidence="4" type="ORF">SAMN05216199_2772</name>
</gene>
<feature type="compositionally biased region" description="Polar residues" evidence="1">
    <location>
        <begin position="508"/>
        <end position="518"/>
    </location>
</feature>